<dbReference type="GO" id="GO:0032259">
    <property type="term" value="P:methylation"/>
    <property type="evidence" value="ECO:0007669"/>
    <property type="project" value="UniProtKB-KW"/>
</dbReference>
<dbReference type="GO" id="GO:0008168">
    <property type="term" value="F:methyltransferase activity"/>
    <property type="evidence" value="ECO:0007669"/>
    <property type="project" value="UniProtKB-KW"/>
</dbReference>
<dbReference type="Pfam" id="PF05050">
    <property type="entry name" value="Methyltransf_21"/>
    <property type="match status" value="1"/>
</dbReference>
<dbReference type="InterPro" id="IPR006342">
    <property type="entry name" value="FkbM_mtfrase"/>
</dbReference>
<sequence>MSRGPKLARGTGGVATVGDMGGRDAVVEALKADPTMAGLRRSLEFYHGDPDRDAALDAFYAPLVHAGDLVFDVGAHVGDRLGSFRRLGARVVAVEPQPLCARALRALHADDPAVTVVQAACGAATGPVRLHVNSANPTVSTASPGFVRAAAQAGGWRDETWDDEIEVAGTTLDALLEAYGVPAFVKIDVEGFEDAVLAGLSRQVPALSFEFTTIARDLAADCLDRLTALGFTRFTVALGDEMAFDLPGWHPAAEVAAHLRALPHDANSGDVYART</sequence>
<organism evidence="2 3">
    <name type="scientific">Micromonospora sediminicola</name>
    <dbReference type="NCBI Taxonomy" id="946078"/>
    <lineage>
        <taxon>Bacteria</taxon>
        <taxon>Bacillati</taxon>
        <taxon>Actinomycetota</taxon>
        <taxon>Actinomycetes</taxon>
        <taxon>Micromonosporales</taxon>
        <taxon>Micromonosporaceae</taxon>
        <taxon>Micromonospora</taxon>
    </lineage>
</organism>
<evidence type="ECO:0000313" key="3">
    <source>
        <dbReference type="Proteomes" id="UP000199558"/>
    </source>
</evidence>
<dbReference type="STRING" id="946078.GA0070622_3774"/>
<keyword evidence="2" id="KW-0808">Transferase</keyword>
<dbReference type="Proteomes" id="UP000199558">
    <property type="component" value="Unassembled WGS sequence"/>
</dbReference>
<reference evidence="3" key="1">
    <citation type="submission" date="2016-06" db="EMBL/GenBank/DDBJ databases">
        <authorList>
            <person name="Varghese N."/>
            <person name="Submissions Spin"/>
        </authorList>
    </citation>
    <scope>NUCLEOTIDE SEQUENCE [LARGE SCALE GENOMIC DNA]</scope>
    <source>
        <strain evidence="3">DSM 45794</strain>
    </source>
</reference>
<feature type="domain" description="Methyltransferase FkbM" evidence="1">
    <location>
        <begin position="72"/>
        <end position="215"/>
    </location>
</feature>
<dbReference type="AlphaFoldDB" id="A0A1A9BCZ9"/>
<dbReference type="PANTHER" id="PTHR34203">
    <property type="entry name" value="METHYLTRANSFERASE, FKBM FAMILY PROTEIN"/>
    <property type="match status" value="1"/>
</dbReference>
<keyword evidence="3" id="KW-1185">Reference proteome</keyword>
<gene>
    <name evidence="2" type="ORF">GA0070622_3774</name>
</gene>
<evidence type="ECO:0000313" key="2">
    <source>
        <dbReference type="EMBL" id="SBT66747.1"/>
    </source>
</evidence>
<proteinExistence type="predicted"/>
<protein>
    <submittedName>
        <fullName evidence="2">Methyltransferase, FkbM family</fullName>
    </submittedName>
</protein>
<name>A0A1A9BCZ9_9ACTN</name>
<dbReference type="EMBL" id="FLRH01000003">
    <property type="protein sequence ID" value="SBT66747.1"/>
    <property type="molecule type" value="Genomic_DNA"/>
</dbReference>
<dbReference type="NCBIfam" id="TIGR01444">
    <property type="entry name" value="fkbM_fam"/>
    <property type="match status" value="1"/>
</dbReference>
<accession>A0A1A9BCZ9</accession>
<dbReference type="InterPro" id="IPR052514">
    <property type="entry name" value="SAM-dependent_MTase"/>
</dbReference>
<dbReference type="Gene3D" id="3.40.50.150">
    <property type="entry name" value="Vaccinia Virus protein VP39"/>
    <property type="match status" value="1"/>
</dbReference>
<dbReference type="SUPFAM" id="SSF53335">
    <property type="entry name" value="S-adenosyl-L-methionine-dependent methyltransferases"/>
    <property type="match status" value="1"/>
</dbReference>
<dbReference type="PANTHER" id="PTHR34203:SF15">
    <property type="entry name" value="SLL1173 PROTEIN"/>
    <property type="match status" value="1"/>
</dbReference>
<dbReference type="InterPro" id="IPR029063">
    <property type="entry name" value="SAM-dependent_MTases_sf"/>
</dbReference>
<evidence type="ECO:0000259" key="1">
    <source>
        <dbReference type="Pfam" id="PF05050"/>
    </source>
</evidence>
<keyword evidence="2" id="KW-0489">Methyltransferase</keyword>